<dbReference type="STRING" id="1379903.ATO8_17605"/>
<feature type="domain" description="Chlorhexidine efflux transporter" evidence="2">
    <location>
        <begin position="72"/>
        <end position="134"/>
    </location>
</feature>
<dbReference type="InterPro" id="IPR058208">
    <property type="entry name" value="PACE"/>
</dbReference>
<name>W4HEW0_9RHOB</name>
<dbReference type="NCBIfam" id="NF033664">
    <property type="entry name" value="PACE_transport"/>
    <property type="match status" value="1"/>
</dbReference>
<keyword evidence="4" id="KW-1185">Reference proteome</keyword>
<gene>
    <name evidence="3" type="ORF">ATO8_17605</name>
</gene>
<accession>W4HEW0</accession>
<feature type="transmembrane region" description="Helical" evidence="1">
    <location>
        <begin position="37"/>
        <end position="58"/>
    </location>
</feature>
<evidence type="ECO:0000313" key="4">
    <source>
        <dbReference type="Proteomes" id="UP000019063"/>
    </source>
</evidence>
<evidence type="ECO:0000259" key="2">
    <source>
        <dbReference type="Pfam" id="PF05232"/>
    </source>
</evidence>
<feature type="domain" description="Chlorhexidine efflux transporter" evidence="2">
    <location>
        <begin position="2"/>
        <end position="63"/>
    </location>
</feature>
<proteinExistence type="predicted"/>
<keyword evidence="1" id="KW-0812">Transmembrane</keyword>
<organism evidence="3 4">
    <name type="scientific">Roseivivax marinus</name>
    <dbReference type="NCBI Taxonomy" id="1379903"/>
    <lineage>
        <taxon>Bacteria</taxon>
        <taxon>Pseudomonadati</taxon>
        <taxon>Pseudomonadota</taxon>
        <taxon>Alphaproteobacteria</taxon>
        <taxon>Rhodobacterales</taxon>
        <taxon>Roseobacteraceae</taxon>
        <taxon>Roseivivax</taxon>
    </lineage>
</organism>
<sequence>MRSPRDRIRHAILFEAIALTIVTPAAAWIFGLELHESFVVIALSATVAMAWNYVFNLAVDRLLVRLGRSTYKTPPMRVLHAIAFEAGLILALVPVFMVYLQIGVGAALAMNLGVSAFYVVYAMGFNWAYDRAFPLPEWQGAR</sequence>
<dbReference type="AlphaFoldDB" id="W4HEW0"/>
<feature type="transmembrane region" description="Helical" evidence="1">
    <location>
        <begin position="108"/>
        <end position="129"/>
    </location>
</feature>
<feature type="transmembrane region" description="Helical" evidence="1">
    <location>
        <begin position="12"/>
        <end position="31"/>
    </location>
</feature>
<evidence type="ECO:0000256" key="1">
    <source>
        <dbReference type="SAM" id="Phobius"/>
    </source>
</evidence>
<comment type="caution">
    <text evidence="3">The sequence shown here is derived from an EMBL/GenBank/DDBJ whole genome shotgun (WGS) entry which is preliminary data.</text>
</comment>
<dbReference type="Proteomes" id="UP000019063">
    <property type="component" value="Unassembled WGS sequence"/>
</dbReference>
<feature type="transmembrane region" description="Helical" evidence="1">
    <location>
        <begin position="78"/>
        <end position="102"/>
    </location>
</feature>
<dbReference type="InterPro" id="IPR007896">
    <property type="entry name" value="BTP_bacteria"/>
</dbReference>
<dbReference type="RefSeq" id="WP_043846462.1">
    <property type="nucleotide sequence ID" value="NZ_AQQW01000013.1"/>
</dbReference>
<protein>
    <recommendedName>
        <fullName evidence="2">Chlorhexidine efflux transporter domain-containing protein</fullName>
    </recommendedName>
</protein>
<evidence type="ECO:0000313" key="3">
    <source>
        <dbReference type="EMBL" id="ETW11307.1"/>
    </source>
</evidence>
<keyword evidence="1" id="KW-1133">Transmembrane helix</keyword>
<dbReference type="Pfam" id="PF05232">
    <property type="entry name" value="BTP"/>
    <property type="match status" value="2"/>
</dbReference>
<reference evidence="3 4" key="1">
    <citation type="journal article" date="2014" name="Antonie Van Leeuwenhoek">
        <title>Roseivivax atlanticus sp. nov., isolated from surface seawater of the Atlantic Ocean.</title>
        <authorList>
            <person name="Li G."/>
            <person name="Lai Q."/>
            <person name="Liu X."/>
            <person name="Sun F."/>
            <person name="Shao Z."/>
        </authorList>
    </citation>
    <scope>NUCLEOTIDE SEQUENCE [LARGE SCALE GENOMIC DNA]</scope>
    <source>
        <strain evidence="3 4">22II-s10s</strain>
    </source>
</reference>
<dbReference type="eggNOG" id="COG4125">
    <property type="taxonomic scope" value="Bacteria"/>
</dbReference>
<keyword evidence="1" id="KW-0472">Membrane</keyword>
<dbReference type="EMBL" id="AQQW01000013">
    <property type="protein sequence ID" value="ETW11307.1"/>
    <property type="molecule type" value="Genomic_DNA"/>
</dbReference>